<gene>
    <name evidence="2" type="ORF">TTHERM_000085668</name>
</gene>
<feature type="transmembrane region" description="Helical" evidence="1">
    <location>
        <begin position="32"/>
        <end position="49"/>
    </location>
</feature>
<feature type="transmembrane region" description="Helical" evidence="1">
    <location>
        <begin position="7"/>
        <end position="26"/>
    </location>
</feature>
<dbReference type="KEGG" id="tet:TTHERM_000085668"/>
<proteinExistence type="predicted"/>
<dbReference type="GeneID" id="24437197"/>
<accession>W7XKU3</accession>
<keyword evidence="1 2" id="KW-0812">Transmembrane</keyword>
<dbReference type="OrthoDB" id="292937at2759"/>
<dbReference type="EMBL" id="GG662749">
    <property type="protein sequence ID" value="EWS75229.1"/>
    <property type="molecule type" value="Genomic_DNA"/>
</dbReference>
<name>W7XKU3_TETTS</name>
<feature type="transmembrane region" description="Helical" evidence="1">
    <location>
        <begin position="154"/>
        <end position="173"/>
    </location>
</feature>
<feature type="transmembrane region" description="Helical" evidence="1">
    <location>
        <begin position="126"/>
        <end position="148"/>
    </location>
</feature>
<evidence type="ECO:0000313" key="3">
    <source>
        <dbReference type="Proteomes" id="UP000009168"/>
    </source>
</evidence>
<sequence length="225" mass="27059">MNLKQYNLLFYIFCLCFFFLLIQLIFLFSFCFQYQVIHFFLFNIFSSFFDSNKLTTYFSLQYIKRCNQIDDKGVIGLCFGLGKCINLSNLKLKLEQKKTFNYFVLDCYSFQQKKQIQNKITYSFNLFIRFLFYQFFFFFCLLVLSFIFNLTLFFIFNFFFYCQLIFLLFNIFYSSQIISYILFLQNLKSQNQIGDEGTLGLGSSLTNCSNLSNLAIDLAQKYYLF</sequence>
<dbReference type="AlphaFoldDB" id="W7XKU3"/>
<reference evidence="3" key="1">
    <citation type="journal article" date="2006" name="PLoS Biol.">
        <title>Macronuclear genome sequence of the ciliate Tetrahymena thermophila, a model eukaryote.</title>
        <authorList>
            <person name="Eisen J.A."/>
            <person name="Coyne R.S."/>
            <person name="Wu M."/>
            <person name="Wu D."/>
            <person name="Thiagarajan M."/>
            <person name="Wortman J.R."/>
            <person name="Badger J.H."/>
            <person name="Ren Q."/>
            <person name="Amedeo P."/>
            <person name="Jones K.M."/>
            <person name="Tallon L.J."/>
            <person name="Delcher A.L."/>
            <person name="Salzberg S.L."/>
            <person name="Silva J.C."/>
            <person name="Haas B.J."/>
            <person name="Majoros W.H."/>
            <person name="Farzad M."/>
            <person name="Carlton J.M."/>
            <person name="Smith R.K. Jr."/>
            <person name="Garg J."/>
            <person name="Pearlman R.E."/>
            <person name="Karrer K.M."/>
            <person name="Sun L."/>
            <person name="Manning G."/>
            <person name="Elde N.C."/>
            <person name="Turkewitz A.P."/>
            <person name="Asai D.J."/>
            <person name="Wilkes D.E."/>
            <person name="Wang Y."/>
            <person name="Cai H."/>
            <person name="Collins K."/>
            <person name="Stewart B.A."/>
            <person name="Lee S.R."/>
            <person name="Wilamowska K."/>
            <person name="Weinberg Z."/>
            <person name="Ruzzo W.L."/>
            <person name="Wloga D."/>
            <person name="Gaertig J."/>
            <person name="Frankel J."/>
            <person name="Tsao C.-C."/>
            <person name="Gorovsky M.A."/>
            <person name="Keeling P.J."/>
            <person name="Waller R.F."/>
            <person name="Patron N.J."/>
            <person name="Cherry J.M."/>
            <person name="Stover N.A."/>
            <person name="Krieger C.J."/>
            <person name="del Toro C."/>
            <person name="Ryder H.F."/>
            <person name="Williamson S.C."/>
            <person name="Barbeau R.A."/>
            <person name="Hamilton E.P."/>
            <person name="Orias E."/>
        </authorList>
    </citation>
    <scope>NUCLEOTIDE SEQUENCE [LARGE SCALE GENOMIC DNA]</scope>
    <source>
        <strain evidence="3">SB210</strain>
    </source>
</reference>
<evidence type="ECO:0000256" key="1">
    <source>
        <dbReference type="SAM" id="Phobius"/>
    </source>
</evidence>
<dbReference type="RefSeq" id="XP_012652220.1">
    <property type="nucleotide sequence ID" value="XM_012796766.1"/>
</dbReference>
<dbReference type="Proteomes" id="UP000009168">
    <property type="component" value="Unassembled WGS sequence"/>
</dbReference>
<evidence type="ECO:0000313" key="2">
    <source>
        <dbReference type="EMBL" id="EWS75229.1"/>
    </source>
</evidence>
<keyword evidence="1" id="KW-1133">Transmembrane helix</keyword>
<organism evidence="2 3">
    <name type="scientific">Tetrahymena thermophila (strain SB210)</name>
    <dbReference type="NCBI Taxonomy" id="312017"/>
    <lineage>
        <taxon>Eukaryota</taxon>
        <taxon>Sar</taxon>
        <taxon>Alveolata</taxon>
        <taxon>Ciliophora</taxon>
        <taxon>Intramacronucleata</taxon>
        <taxon>Oligohymenophorea</taxon>
        <taxon>Hymenostomatida</taxon>
        <taxon>Tetrahymenina</taxon>
        <taxon>Tetrahymenidae</taxon>
        <taxon>Tetrahymena</taxon>
    </lineage>
</organism>
<protein>
    <submittedName>
        <fullName evidence="2">Transmembrane protein, putative</fullName>
    </submittedName>
</protein>
<keyword evidence="1" id="KW-0472">Membrane</keyword>
<keyword evidence="3" id="KW-1185">Reference proteome</keyword>
<dbReference type="InParanoid" id="W7XKU3"/>